<dbReference type="Proteomes" id="UP000677082">
    <property type="component" value="Unassembled WGS sequence"/>
</dbReference>
<evidence type="ECO:0000256" key="2">
    <source>
        <dbReference type="ARBA" id="ARBA00006679"/>
    </source>
</evidence>
<evidence type="ECO:0000256" key="7">
    <source>
        <dbReference type="SAM" id="Phobius"/>
    </source>
</evidence>
<proteinExistence type="inferred from homology"/>
<evidence type="ECO:0000313" key="9">
    <source>
        <dbReference type="Proteomes" id="UP000677082"/>
    </source>
</evidence>
<reference evidence="8 9" key="1">
    <citation type="submission" date="2021-03" db="EMBL/GenBank/DDBJ databases">
        <title>Whole genome shotgun sequence of Actinoplanes toevensis NBRC 105298.</title>
        <authorList>
            <person name="Komaki H."/>
            <person name="Tamura T."/>
        </authorList>
    </citation>
    <scope>NUCLEOTIDE SEQUENCE [LARGE SCALE GENOMIC DNA]</scope>
    <source>
        <strain evidence="8 9">NBRC 105298</strain>
    </source>
</reference>
<evidence type="ECO:0000256" key="3">
    <source>
        <dbReference type="ARBA" id="ARBA00022475"/>
    </source>
</evidence>
<comment type="subcellular location">
    <subcellularLocation>
        <location evidence="1">Cell membrane</location>
        <topology evidence="1">Multi-pass membrane protein</topology>
    </subcellularLocation>
</comment>
<dbReference type="PANTHER" id="PTHR33452:SF4">
    <property type="entry name" value="BLL4328 PROTEIN"/>
    <property type="match status" value="1"/>
</dbReference>
<comment type="caution">
    <text evidence="8">The sequence shown here is derived from an EMBL/GenBank/DDBJ whole genome shotgun (WGS) entry which is preliminary data.</text>
</comment>
<keyword evidence="5 7" id="KW-1133">Transmembrane helix</keyword>
<evidence type="ECO:0000313" key="8">
    <source>
        <dbReference type="EMBL" id="GIM88964.1"/>
    </source>
</evidence>
<keyword evidence="3" id="KW-1003">Cell membrane</keyword>
<dbReference type="GO" id="GO:0005886">
    <property type="term" value="C:plasma membrane"/>
    <property type="evidence" value="ECO:0007669"/>
    <property type="project" value="UniProtKB-SubCell"/>
</dbReference>
<accession>A0A919T744</accession>
<dbReference type="Pfam" id="PF07681">
    <property type="entry name" value="DoxX"/>
    <property type="match status" value="1"/>
</dbReference>
<gene>
    <name evidence="8" type="ORF">Ato02nite_007570</name>
</gene>
<evidence type="ECO:0000256" key="5">
    <source>
        <dbReference type="ARBA" id="ARBA00022989"/>
    </source>
</evidence>
<keyword evidence="6 7" id="KW-0472">Membrane</keyword>
<evidence type="ECO:0000256" key="6">
    <source>
        <dbReference type="ARBA" id="ARBA00023136"/>
    </source>
</evidence>
<evidence type="ECO:0000256" key="4">
    <source>
        <dbReference type="ARBA" id="ARBA00022692"/>
    </source>
</evidence>
<dbReference type="EMBL" id="BOQN01000010">
    <property type="protein sequence ID" value="GIM88964.1"/>
    <property type="molecule type" value="Genomic_DNA"/>
</dbReference>
<keyword evidence="9" id="KW-1185">Reference proteome</keyword>
<organism evidence="8 9">
    <name type="scientific">Paractinoplanes toevensis</name>
    <dbReference type="NCBI Taxonomy" id="571911"/>
    <lineage>
        <taxon>Bacteria</taxon>
        <taxon>Bacillati</taxon>
        <taxon>Actinomycetota</taxon>
        <taxon>Actinomycetes</taxon>
        <taxon>Micromonosporales</taxon>
        <taxon>Micromonosporaceae</taxon>
        <taxon>Paractinoplanes</taxon>
    </lineage>
</organism>
<dbReference type="AlphaFoldDB" id="A0A919T744"/>
<protein>
    <submittedName>
        <fullName evidence="8">Integral membrane protein</fullName>
    </submittedName>
</protein>
<dbReference type="PANTHER" id="PTHR33452">
    <property type="entry name" value="OXIDOREDUCTASE CATD-RELATED"/>
    <property type="match status" value="1"/>
</dbReference>
<evidence type="ECO:0000256" key="1">
    <source>
        <dbReference type="ARBA" id="ARBA00004651"/>
    </source>
</evidence>
<comment type="similarity">
    <text evidence="2">Belongs to the DoxX family.</text>
</comment>
<feature type="transmembrane region" description="Helical" evidence="7">
    <location>
        <begin position="60"/>
        <end position="91"/>
    </location>
</feature>
<keyword evidence="4 7" id="KW-0812">Transmembrane</keyword>
<feature type="transmembrane region" description="Helical" evidence="7">
    <location>
        <begin position="111"/>
        <end position="129"/>
    </location>
</feature>
<dbReference type="InterPro" id="IPR032808">
    <property type="entry name" value="DoxX"/>
</dbReference>
<sequence length="144" mass="15338">MCLRMDTHKYVGPVWSLFRIVVGLLFTLHGAATVFGVFGGNQGKGEALPMGQWPGWWAGLIQLVCGLLVMAGLFARPAAVLASGSMAYAYFVVHQPHALLPTQNGGAEAALYAWSFLAIAVVGAGPWSVDALWRRDRAEVPAVA</sequence>
<name>A0A919T744_9ACTN</name>
<feature type="transmembrane region" description="Helical" evidence="7">
    <location>
        <begin position="20"/>
        <end position="39"/>
    </location>
</feature>
<dbReference type="InterPro" id="IPR051907">
    <property type="entry name" value="DoxX-like_oxidoreductase"/>
</dbReference>